<dbReference type="FunFam" id="3.40.50.720:FF:000084">
    <property type="entry name" value="Short-chain dehydrogenase reductase"/>
    <property type="match status" value="1"/>
</dbReference>
<dbReference type="PANTHER" id="PTHR42760:SF40">
    <property type="entry name" value="3-OXOACYL-[ACYL-CARRIER-PROTEIN] REDUCTASE, CHLOROPLASTIC"/>
    <property type="match status" value="1"/>
</dbReference>
<dbReference type="EMBL" id="FNSN01000003">
    <property type="protein sequence ID" value="SEB61923.1"/>
    <property type="molecule type" value="Genomic_DNA"/>
</dbReference>
<keyword evidence="2" id="KW-0560">Oxidoreductase</keyword>
<evidence type="ECO:0000256" key="2">
    <source>
        <dbReference type="ARBA" id="ARBA00023002"/>
    </source>
</evidence>
<dbReference type="AlphaFoldDB" id="A0A1H4KU50"/>
<comment type="similarity">
    <text evidence="1">Belongs to the short-chain dehydrogenases/reductases (SDR) family.</text>
</comment>
<dbReference type="PANTHER" id="PTHR42760">
    <property type="entry name" value="SHORT-CHAIN DEHYDROGENASES/REDUCTASES FAMILY MEMBER"/>
    <property type="match status" value="1"/>
</dbReference>
<reference evidence="4 5" key="1">
    <citation type="submission" date="2016-10" db="EMBL/GenBank/DDBJ databases">
        <authorList>
            <person name="de Groot N.N."/>
        </authorList>
    </citation>
    <scope>NUCLEOTIDE SEQUENCE [LARGE SCALE GENOMIC DNA]</scope>
    <source>
        <strain evidence="4 5">DSM 10495</strain>
    </source>
</reference>
<sequence length="254" mass="26453">MTTQHLAGATALVTGGSIGIGRGIALSLARAGARVALTYRSHAPEDSLLDELRALSGAEPLALQVDATDEAQVKNLADAVSREFGRLDVLVNNAGGLVQRATLRELDLDLWHRILSVNLDTTFLITHHLKPLLPQGRGRIINIASLAGHNGGHPGALAYATSKAAIFGFTRSLAREVAPEGITVNALAPGFIEATPFHDTFTTADSKNATIATIPAGRAGVPDDVADAVLWLAGEGSAFVTGTVIDINGGQYVR</sequence>
<name>A0A1H4KU50_9MICC</name>
<feature type="domain" description="Ketoreductase" evidence="3">
    <location>
        <begin position="9"/>
        <end position="190"/>
    </location>
</feature>
<organism evidence="4 5">
    <name type="scientific">Arthrobacter woluwensis</name>
    <dbReference type="NCBI Taxonomy" id="156980"/>
    <lineage>
        <taxon>Bacteria</taxon>
        <taxon>Bacillati</taxon>
        <taxon>Actinomycetota</taxon>
        <taxon>Actinomycetes</taxon>
        <taxon>Micrococcales</taxon>
        <taxon>Micrococcaceae</taxon>
        <taxon>Arthrobacter</taxon>
    </lineage>
</organism>
<dbReference type="GO" id="GO:0030497">
    <property type="term" value="P:fatty acid elongation"/>
    <property type="evidence" value="ECO:0007669"/>
    <property type="project" value="TreeGrafter"/>
</dbReference>
<dbReference type="InterPro" id="IPR020904">
    <property type="entry name" value="Sc_DH/Rdtase_CS"/>
</dbReference>
<evidence type="ECO:0000313" key="5">
    <source>
        <dbReference type="Proteomes" id="UP000182652"/>
    </source>
</evidence>
<dbReference type="STRING" id="156980.SAMN04489745_0795"/>
<keyword evidence="5" id="KW-1185">Reference proteome</keyword>
<dbReference type="RefSeq" id="WP_066216253.1">
    <property type="nucleotide sequence ID" value="NZ_FNSN01000003.1"/>
</dbReference>
<dbReference type="InterPro" id="IPR057326">
    <property type="entry name" value="KR_dom"/>
</dbReference>
<dbReference type="Pfam" id="PF13561">
    <property type="entry name" value="adh_short_C2"/>
    <property type="match status" value="1"/>
</dbReference>
<accession>A0A1H4KU50</accession>
<dbReference type="InterPro" id="IPR002347">
    <property type="entry name" value="SDR_fam"/>
</dbReference>
<dbReference type="Proteomes" id="UP000182652">
    <property type="component" value="Unassembled WGS sequence"/>
</dbReference>
<dbReference type="NCBIfam" id="NF009466">
    <property type="entry name" value="PRK12826.1-2"/>
    <property type="match status" value="1"/>
</dbReference>
<evidence type="ECO:0000256" key="1">
    <source>
        <dbReference type="ARBA" id="ARBA00006484"/>
    </source>
</evidence>
<dbReference type="SMART" id="SM00822">
    <property type="entry name" value="PKS_KR"/>
    <property type="match status" value="1"/>
</dbReference>
<dbReference type="NCBIfam" id="NF005559">
    <property type="entry name" value="PRK07231.1"/>
    <property type="match status" value="1"/>
</dbReference>
<dbReference type="SUPFAM" id="SSF51735">
    <property type="entry name" value="NAD(P)-binding Rossmann-fold domains"/>
    <property type="match status" value="1"/>
</dbReference>
<dbReference type="PROSITE" id="PS00061">
    <property type="entry name" value="ADH_SHORT"/>
    <property type="match status" value="1"/>
</dbReference>
<dbReference type="Gene3D" id="3.40.50.720">
    <property type="entry name" value="NAD(P)-binding Rossmann-like Domain"/>
    <property type="match status" value="1"/>
</dbReference>
<dbReference type="PRINTS" id="PR00080">
    <property type="entry name" value="SDRFAMILY"/>
</dbReference>
<evidence type="ECO:0000313" key="4">
    <source>
        <dbReference type="EMBL" id="SEB61923.1"/>
    </source>
</evidence>
<protein>
    <submittedName>
        <fullName evidence="4">3-oxoacyl-[acyl-carrier protein] reductase</fullName>
    </submittedName>
</protein>
<evidence type="ECO:0000259" key="3">
    <source>
        <dbReference type="SMART" id="SM00822"/>
    </source>
</evidence>
<proteinExistence type="inferred from homology"/>
<gene>
    <name evidence="4" type="ORF">SAMN04489745_0795</name>
</gene>
<dbReference type="InterPro" id="IPR036291">
    <property type="entry name" value="NAD(P)-bd_dom_sf"/>
</dbReference>
<dbReference type="GO" id="GO:0016616">
    <property type="term" value="F:oxidoreductase activity, acting on the CH-OH group of donors, NAD or NADP as acceptor"/>
    <property type="evidence" value="ECO:0007669"/>
    <property type="project" value="TreeGrafter"/>
</dbReference>
<dbReference type="PRINTS" id="PR00081">
    <property type="entry name" value="GDHRDH"/>
</dbReference>